<evidence type="ECO:0000313" key="3">
    <source>
        <dbReference type="EMBL" id="XCC95559.1"/>
    </source>
</evidence>
<protein>
    <recommendedName>
        <fullName evidence="4">DUF3035 domain-containing protein</fullName>
    </recommendedName>
</protein>
<dbReference type="EMBL" id="CP123385">
    <property type="protein sequence ID" value="XCC95559.1"/>
    <property type="molecule type" value="Genomic_DNA"/>
</dbReference>
<proteinExistence type="predicted"/>
<dbReference type="RefSeq" id="WP_353474426.1">
    <property type="nucleotide sequence ID" value="NZ_CP123385.1"/>
</dbReference>
<feature type="signal peptide" evidence="2">
    <location>
        <begin position="1"/>
        <end position="20"/>
    </location>
</feature>
<gene>
    <name evidence="3" type="ORF">PVT71_20985</name>
</gene>
<reference evidence="3" key="1">
    <citation type="submission" date="2023-02" db="EMBL/GenBank/DDBJ databases">
        <title>Description and genomic characterization of Salipiger bruguierae sp. nov., isolated from the sediment of mangrove plant Bruguiera sexangula.</title>
        <authorList>
            <person name="Long M."/>
        </authorList>
    </citation>
    <scope>NUCLEOTIDE SEQUENCE</scope>
    <source>
        <strain evidence="3">H15</strain>
    </source>
</reference>
<evidence type="ECO:0000256" key="1">
    <source>
        <dbReference type="SAM" id="MobiDB-lite"/>
    </source>
</evidence>
<evidence type="ECO:0000256" key="2">
    <source>
        <dbReference type="SAM" id="SignalP"/>
    </source>
</evidence>
<feature type="region of interest" description="Disordered" evidence="1">
    <location>
        <begin position="23"/>
        <end position="44"/>
    </location>
</feature>
<accession>A0AAU8ALC4</accession>
<name>A0AAU8ALC4_9RHOB</name>
<keyword evidence="2" id="KW-0732">Signal</keyword>
<organism evidence="3">
    <name type="scientific">Alloyangia sp. H15</name>
    <dbReference type="NCBI Taxonomy" id="3029062"/>
    <lineage>
        <taxon>Bacteria</taxon>
        <taxon>Pseudomonadati</taxon>
        <taxon>Pseudomonadota</taxon>
        <taxon>Alphaproteobacteria</taxon>
        <taxon>Rhodobacterales</taxon>
        <taxon>Roseobacteraceae</taxon>
        <taxon>Alloyangia</taxon>
    </lineage>
</organism>
<feature type="chain" id="PRO_5043806638" description="DUF3035 domain-containing protein" evidence="2">
    <location>
        <begin position="21"/>
        <end position="106"/>
    </location>
</feature>
<evidence type="ECO:0008006" key="4">
    <source>
        <dbReference type="Google" id="ProtNLM"/>
    </source>
</evidence>
<sequence>MKSLAVVAVLAAMLVVVGLAATGRARTPKPDQTTATPAPETEGETYAMSIGRPVELTQGERQQFRTLVPGIDPATVPPEMVGKVRAILYGKGNDAEKRSRIESLLG</sequence>
<dbReference type="AlphaFoldDB" id="A0AAU8ALC4"/>